<evidence type="ECO:0000313" key="1">
    <source>
        <dbReference type="EMBL" id="PRX57032.1"/>
    </source>
</evidence>
<reference evidence="1 2" key="1">
    <citation type="submission" date="2018-03" db="EMBL/GenBank/DDBJ databases">
        <title>Genomic Encyclopedia of Archaeal and Bacterial Type Strains, Phase II (KMG-II): from individual species to whole genera.</title>
        <authorList>
            <person name="Goeker M."/>
        </authorList>
    </citation>
    <scope>NUCLEOTIDE SEQUENCE [LARGE SCALE GENOMIC DNA]</scope>
    <source>
        <strain evidence="1 2">DSM 25027</strain>
    </source>
</reference>
<dbReference type="SUPFAM" id="SSF54427">
    <property type="entry name" value="NTF2-like"/>
    <property type="match status" value="1"/>
</dbReference>
<dbReference type="Proteomes" id="UP000237640">
    <property type="component" value="Unassembled WGS sequence"/>
</dbReference>
<accession>A0A2T0MHJ2</accession>
<keyword evidence="2" id="KW-1185">Reference proteome</keyword>
<evidence type="ECO:0000313" key="2">
    <source>
        <dbReference type="Proteomes" id="UP000237640"/>
    </source>
</evidence>
<proteinExistence type="predicted"/>
<comment type="caution">
    <text evidence="1">The sequence shown here is derived from an EMBL/GenBank/DDBJ whole genome shotgun (WGS) entry which is preliminary data.</text>
</comment>
<dbReference type="Pfam" id="PF12893">
    <property type="entry name" value="Lumazine_bd_2"/>
    <property type="match status" value="1"/>
</dbReference>
<protein>
    <submittedName>
        <fullName evidence="1">Putative lumazine-binding protein</fullName>
    </submittedName>
</protein>
<dbReference type="Gene3D" id="3.10.450.50">
    <property type="match status" value="1"/>
</dbReference>
<dbReference type="InterPro" id="IPR032710">
    <property type="entry name" value="NTF2-like_dom_sf"/>
</dbReference>
<gene>
    <name evidence="1" type="ORF">CLV81_1033</name>
</gene>
<dbReference type="InterPro" id="IPR039437">
    <property type="entry name" value="FrzH/put_lumazine-bd"/>
</dbReference>
<dbReference type="AlphaFoldDB" id="A0A2T0MHJ2"/>
<name>A0A2T0MHJ2_9FLAO</name>
<dbReference type="EMBL" id="PVYX01000001">
    <property type="protein sequence ID" value="PRX57032.1"/>
    <property type="molecule type" value="Genomic_DNA"/>
</dbReference>
<organism evidence="1 2">
    <name type="scientific">Flagellimonas meridianipacifica</name>
    <dbReference type="NCBI Taxonomy" id="1080225"/>
    <lineage>
        <taxon>Bacteria</taxon>
        <taxon>Pseudomonadati</taxon>
        <taxon>Bacteroidota</taxon>
        <taxon>Flavobacteriia</taxon>
        <taxon>Flavobacteriales</taxon>
        <taxon>Flavobacteriaceae</taxon>
        <taxon>Flagellimonas</taxon>
    </lineage>
</organism>
<dbReference type="OrthoDB" id="8445243at2"/>
<sequence length="122" mass="14170">MYKENREAIEQLITDYFEGIFNGEVDKLERSFHDDVHLYGDIKGVDYLKSKYDYLEGVKNRKSPKALGEEFNMSIVGLDVLGKVAMAKLHVPFSGYNYYDYLSFAKIDGQWIIVNKVFTHVE</sequence>